<protein>
    <submittedName>
        <fullName evidence="4">Calcineurin-like phosphoesterase domain-containing protein</fullName>
    </submittedName>
</protein>
<accession>A0ABR2XDH6</accession>
<keyword evidence="3" id="KW-0812">Transmembrane</keyword>
<reference evidence="4 5" key="1">
    <citation type="submission" date="2024-02" db="EMBL/GenBank/DDBJ databases">
        <title>First draft genome assembly of two strains of Seiridium cardinale.</title>
        <authorList>
            <person name="Emiliani G."/>
            <person name="Scali E."/>
        </authorList>
    </citation>
    <scope>NUCLEOTIDE SEQUENCE [LARGE SCALE GENOMIC DNA]</scope>
    <source>
        <strain evidence="4 5">BM-138-000479</strain>
    </source>
</reference>
<gene>
    <name evidence="4" type="ORF">SCAR479_11366</name>
</gene>
<dbReference type="PANTHER" id="PTHR33365:SF6">
    <property type="entry name" value="OXIDASE USTYA"/>
    <property type="match status" value="1"/>
</dbReference>
<evidence type="ECO:0000256" key="1">
    <source>
        <dbReference type="ARBA" id="ARBA00035112"/>
    </source>
</evidence>
<evidence type="ECO:0000313" key="5">
    <source>
        <dbReference type="Proteomes" id="UP001465668"/>
    </source>
</evidence>
<sequence length="293" mass="34011">MPSHKTDQNYRPLASEEDGDGNLESLPDDINLRPRFWVARNPSYLRYWKLLAMTLILIASFSLGYYARGQTPVELGSPYVNLAFNQPDTIWWTTRFSDHNASTAELNELWDSRIPWESGIIALGKEEARALDLPDSQPFPWDSTKKSIYIVNAHHILHCVRNLYISIQQYRANIPQTINYPHILHCLDSLRAETMCTADDTLRYVPFNSAHGSRPGDGQARKCRDWNKLQQFVETHDSCYRYLQPGNENTSNLERFKFCPPESQYIPKIRKYFGYAPDWTPALPEGPRELAWR</sequence>
<name>A0ABR2XDH6_9PEZI</name>
<keyword evidence="3" id="KW-1133">Transmembrane helix</keyword>
<evidence type="ECO:0000256" key="2">
    <source>
        <dbReference type="SAM" id="MobiDB-lite"/>
    </source>
</evidence>
<dbReference type="EMBL" id="JARVKM010000068">
    <property type="protein sequence ID" value="KAK9771885.1"/>
    <property type="molecule type" value="Genomic_DNA"/>
</dbReference>
<evidence type="ECO:0000256" key="3">
    <source>
        <dbReference type="SAM" id="Phobius"/>
    </source>
</evidence>
<comment type="similarity">
    <text evidence="1">Belongs to the ustYa family.</text>
</comment>
<evidence type="ECO:0000313" key="4">
    <source>
        <dbReference type="EMBL" id="KAK9771885.1"/>
    </source>
</evidence>
<dbReference type="Proteomes" id="UP001465668">
    <property type="component" value="Unassembled WGS sequence"/>
</dbReference>
<dbReference type="PANTHER" id="PTHR33365">
    <property type="entry name" value="YALI0B05434P"/>
    <property type="match status" value="1"/>
</dbReference>
<keyword evidence="5" id="KW-1185">Reference proteome</keyword>
<organism evidence="4 5">
    <name type="scientific">Seiridium cardinale</name>
    <dbReference type="NCBI Taxonomy" id="138064"/>
    <lineage>
        <taxon>Eukaryota</taxon>
        <taxon>Fungi</taxon>
        <taxon>Dikarya</taxon>
        <taxon>Ascomycota</taxon>
        <taxon>Pezizomycotina</taxon>
        <taxon>Sordariomycetes</taxon>
        <taxon>Xylariomycetidae</taxon>
        <taxon>Amphisphaeriales</taxon>
        <taxon>Sporocadaceae</taxon>
        <taxon>Seiridium</taxon>
    </lineage>
</organism>
<feature type="transmembrane region" description="Helical" evidence="3">
    <location>
        <begin position="47"/>
        <end position="67"/>
    </location>
</feature>
<keyword evidence="3" id="KW-0472">Membrane</keyword>
<dbReference type="Pfam" id="PF11807">
    <property type="entry name" value="UstYa"/>
    <property type="match status" value="1"/>
</dbReference>
<proteinExistence type="inferred from homology"/>
<comment type="caution">
    <text evidence="4">The sequence shown here is derived from an EMBL/GenBank/DDBJ whole genome shotgun (WGS) entry which is preliminary data.</text>
</comment>
<feature type="region of interest" description="Disordered" evidence="2">
    <location>
        <begin position="1"/>
        <end position="26"/>
    </location>
</feature>
<dbReference type="InterPro" id="IPR021765">
    <property type="entry name" value="UstYa-like"/>
</dbReference>